<feature type="region of interest" description="Disordered" evidence="7">
    <location>
        <begin position="84"/>
        <end position="122"/>
    </location>
</feature>
<dbReference type="PANTHER" id="PTHR32096:SF115">
    <property type="entry name" value="WRKY TRANSCRIPTION FACTOR 30-RELATED"/>
    <property type="match status" value="1"/>
</dbReference>
<evidence type="ECO:0000256" key="7">
    <source>
        <dbReference type="SAM" id="MobiDB-lite"/>
    </source>
</evidence>
<dbReference type="PROSITE" id="PS50811">
    <property type="entry name" value="WRKY"/>
    <property type="match status" value="1"/>
</dbReference>
<comment type="subcellular location">
    <subcellularLocation>
        <location evidence="1">Nucleus</location>
    </subcellularLocation>
</comment>
<keyword evidence="3" id="KW-0238">DNA-binding</keyword>
<dbReference type="FunFam" id="2.20.25.80:FF:000009">
    <property type="entry name" value="WRKY transcription factor 53"/>
    <property type="match status" value="1"/>
</dbReference>
<gene>
    <name evidence="9" type="ORF">Din_016757</name>
</gene>
<protein>
    <submittedName>
        <fullName evidence="9">Putative WRKY transcription factor 30</fullName>
    </submittedName>
</protein>
<dbReference type="Gene3D" id="2.20.25.80">
    <property type="entry name" value="WRKY domain"/>
    <property type="match status" value="1"/>
</dbReference>
<dbReference type="InterPro" id="IPR044810">
    <property type="entry name" value="WRKY_plant"/>
</dbReference>
<reference evidence="9" key="1">
    <citation type="submission" date="2019-08" db="EMBL/GenBank/DDBJ databases">
        <title>Reference gene set and small RNA set construction with multiple tissues from Davidia involucrata Baill.</title>
        <authorList>
            <person name="Yang H."/>
            <person name="Zhou C."/>
            <person name="Li G."/>
            <person name="Wang J."/>
            <person name="Gao P."/>
            <person name="Wang M."/>
            <person name="Wang R."/>
            <person name="Zhao Y."/>
        </authorList>
    </citation>
    <scope>NUCLEOTIDE SEQUENCE</scope>
    <source>
        <tissue evidence="9">Mixed with DoveR01_LX</tissue>
    </source>
</reference>
<feature type="compositionally biased region" description="Low complexity" evidence="7">
    <location>
        <begin position="200"/>
        <end position="211"/>
    </location>
</feature>
<dbReference type="GO" id="GO:0010193">
    <property type="term" value="P:response to ozone"/>
    <property type="evidence" value="ECO:0007669"/>
    <property type="project" value="UniProtKB-ARBA"/>
</dbReference>
<dbReference type="Pfam" id="PF03106">
    <property type="entry name" value="WRKY"/>
    <property type="match status" value="1"/>
</dbReference>
<dbReference type="AlphaFoldDB" id="A0A5B6ZUY5"/>
<feature type="compositionally biased region" description="Low complexity" evidence="7">
    <location>
        <begin position="222"/>
        <end position="237"/>
    </location>
</feature>
<name>A0A5B6ZUY5_DAVIN</name>
<dbReference type="InterPro" id="IPR003657">
    <property type="entry name" value="WRKY_dom"/>
</dbReference>
<dbReference type="GO" id="GO:0010150">
    <property type="term" value="P:leaf senescence"/>
    <property type="evidence" value="ECO:0007669"/>
    <property type="project" value="UniProtKB-ARBA"/>
</dbReference>
<evidence type="ECO:0000256" key="1">
    <source>
        <dbReference type="ARBA" id="ARBA00004123"/>
    </source>
</evidence>
<evidence type="ECO:0000256" key="6">
    <source>
        <dbReference type="ARBA" id="ARBA00060850"/>
    </source>
</evidence>
<evidence type="ECO:0000259" key="8">
    <source>
        <dbReference type="PROSITE" id="PS50811"/>
    </source>
</evidence>
<keyword evidence="4" id="KW-0804">Transcription</keyword>
<evidence type="ECO:0000256" key="2">
    <source>
        <dbReference type="ARBA" id="ARBA00023015"/>
    </source>
</evidence>
<dbReference type="EMBL" id="GHES01016757">
    <property type="protein sequence ID" value="MPA47316.1"/>
    <property type="molecule type" value="Transcribed_RNA"/>
</dbReference>
<keyword evidence="5" id="KW-0539">Nucleus</keyword>
<dbReference type="SUPFAM" id="SSF118290">
    <property type="entry name" value="WRKY DNA-binding domain"/>
    <property type="match status" value="1"/>
</dbReference>
<evidence type="ECO:0000256" key="5">
    <source>
        <dbReference type="ARBA" id="ARBA00023242"/>
    </source>
</evidence>
<dbReference type="GO" id="GO:0000976">
    <property type="term" value="F:transcription cis-regulatory region binding"/>
    <property type="evidence" value="ECO:0007669"/>
    <property type="project" value="TreeGrafter"/>
</dbReference>
<dbReference type="SMART" id="SM00774">
    <property type="entry name" value="WRKY"/>
    <property type="match status" value="1"/>
</dbReference>
<organism evidence="9">
    <name type="scientific">Davidia involucrata</name>
    <name type="common">Dove tree</name>
    <dbReference type="NCBI Taxonomy" id="16924"/>
    <lineage>
        <taxon>Eukaryota</taxon>
        <taxon>Viridiplantae</taxon>
        <taxon>Streptophyta</taxon>
        <taxon>Embryophyta</taxon>
        <taxon>Tracheophyta</taxon>
        <taxon>Spermatophyta</taxon>
        <taxon>Magnoliopsida</taxon>
        <taxon>eudicotyledons</taxon>
        <taxon>Gunneridae</taxon>
        <taxon>Pentapetalae</taxon>
        <taxon>asterids</taxon>
        <taxon>Cornales</taxon>
        <taxon>Nyssaceae</taxon>
        <taxon>Davidia</taxon>
    </lineage>
</organism>
<evidence type="ECO:0000313" key="9">
    <source>
        <dbReference type="EMBL" id="MPA47316.1"/>
    </source>
</evidence>
<keyword evidence="2" id="KW-0805">Transcription regulation</keyword>
<dbReference type="GO" id="GO:0005634">
    <property type="term" value="C:nucleus"/>
    <property type="evidence" value="ECO:0007669"/>
    <property type="project" value="UniProtKB-SubCell"/>
</dbReference>
<proteinExistence type="inferred from homology"/>
<feature type="compositionally biased region" description="Basic and acidic residues" evidence="7">
    <location>
        <begin position="94"/>
        <end position="110"/>
    </location>
</feature>
<feature type="domain" description="WRKY" evidence="8">
    <location>
        <begin position="131"/>
        <end position="194"/>
    </location>
</feature>
<evidence type="ECO:0000256" key="4">
    <source>
        <dbReference type="ARBA" id="ARBA00023163"/>
    </source>
</evidence>
<sequence>MEKSADREQKNLINELTQGRELAKQLQIHLNMSSSNEARGVLVQKILKSYEKALSMLNFNATMSVPGEPQPSTTGVALAIGMSESPRSLSGSPHSEDSDRDFKDHPEHNTSRKRKSMPRWTQQVQVCPGTGLEGPLDDGYSWRKYGQKDILGAKYPRGYYRCTHRNVQGCLATKQVQRSDEDPTIFEITYRGRHTCTQGSLLSTPPSSSSPEKQEPNISRDQQQLIQQPQQNQQQQSQEILLNFRTGLKVITEDLDTREQSLSSFYFPSTSTIKAENYVPSPPSMLDNNFLGNLNFPPSFISPATSGSNYFPVSPPTHMNRFGGNQNLNTSESDLTEIVSAATSATNSPTVGLDFPFGSMEYDPSFTFDNPGFFS</sequence>
<comment type="similarity">
    <text evidence="6">Belongs to the WRKY group III family.</text>
</comment>
<dbReference type="GO" id="GO:0042542">
    <property type="term" value="P:response to hydrogen peroxide"/>
    <property type="evidence" value="ECO:0007669"/>
    <property type="project" value="UniProtKB-ARBA"/>
</dbReference>
<accession>A0A5B6ZUY5</accession>
<dbReference type="PANTHER" id="PTHR32096">
    <property type="entry name" value="WRKY TRANSCRIPTION FACTOR 30-RELATED-RELATED"/>
    <property type="match status" value="1"/>
</dbReference>
<dbReference type="GO" id="GO:0009751">
    <property type="term" value="P:response to salicylic acid"/>
    <property type="evidence" value="ECO:0007669"/>
    <property type="project" value="UniProtKB-ARBA"/>
</dbReference>
<evidence type="ECO:0000256" key="3">
    <source>
        <dbReference type="ARBA" id="ARBA00023125"/>
    </source>
</evidence>
<feature type="region of interest" description="Disordered" evidence="7">
    <location>
        <begin position="197"/>
        <end position="237"/>
    </location>
</feature>
<dbReference type="InterPro" id="IPR036576">
    <property type="entry name" value="WRKY_dom_sf"/>
</dbReference>
<dbReference type="GO" id="GO:0003700">
    <property type="term" value="F:DNA-binding transcription factor activity"/>
    <property type="evidence" value="ECO:0007669"/>
    <property type="project" value="InterPro"/>
</dbReference>